<dbReference type="PANTHER" id="PTHR22990:SF15">
    <property type="entry name" value="F-BOX ONLY PROTEIN 10"/>
    <property type="match status" value="1"/>
</dbReference>
<dbReference type="InterPro" id="IPR012334">
    <property type="entry name" value="Pectin_lyas_fold"/>
</dbReference>
<dbReference type="Gene3D" id="2.160.20.10">
    <property type="entry name" value="Single-stranded right-handed beta-helix, Pectin lyase-like"/>
    <property type="match status" value="1"/>
</dbReference>
<keyword evidence="4" id="KW-0472">Membrane</keyword>
<keyword evidence="4" id="KW-1133">Transmembrane helix</keyword>
<gene>
    <name evidence="6" type="ORF">LCGC14_2087910</name>
</gene>
<feature type="domain" description="Right handed beta helix" evidence="5">
    <location>
        <begin position="168"/>
        <end position="310"/>
    </location>
</feature>
<comment type="pathway">
    <text evidence="1">Protein modification; protein ubiquitination.</text>
</comment>
<organism evidence="6">
    <name type="scientific">marine sediment metagenome</name>
    <dbReference type="NCBI Taxonomy" id="412755"/>
    <lineage>
        <taxon>unclassified sequences</taxon>
        <taxon>metagenomes</taxon>
        <taxon>ecological metagenomes</taxon>
    </lineage>
</organism>
<dbReference type="EMBL" id="LAZR01025364">
    <property type="protein sequence ID" value="KKL72138.1"/>
    <property type="molecule type" value="Genomic_DNA"/>
</dbReference>
<sequence length="380" mass="42310">MYKKINGEKMKISKVTKLCFLAGLVLGTVIVISGSIFMNNRENYQASSSLPVKTSTIMSPIYIDDLDPNNNWDMFISENPGYLGTGEVGDPYIIYGGIIDAKGGSTGITIKNSDALFQIDSCTFFNTSQYDISAGIYLENVSYGFIMNSDFYNNGFFGIEVINSTFLQIRGNSFHNNLVTGIYLGGTSIITIAENNINNHNGNGIELYNSQEISVVGNNVSYSDYYGILLLDTNDTEILDNRISHNFDGIALINSNHNTIRLNTISYSEENGILIQDYSNYNSIKDNMVFQALYYISIGNSSYGTYLLNNEPSLIRRFEDIPLPDPPSNGTINDESDERLGIPGYNAIFFVSITFAIIISTTMANKRMKTIRDSQNHKEF</sequence>
<evidence type="ECO:0000256" key="3">
    <source>
        <dbReference type="ARBA" id="ARBA00022786"/>
    </source>
</evidence>
<dbReference type="InterPro" id="IPR039448">
    <property type="entry name" value="Beta_helix"/>
</dbReference>
<keyword evidence="4" id="KW-0812">Transmembrane</keyword>
<feature type="transmembrane region" description="Helical" evidence="4">
    <location>
        <begin position="344"/>
        <end position="364"/>
    </location>
</feature>
<reference evidence="6" key="1">
    <citation type="journal article" date="2015" name="Nature">
        <title>Complex archaea that bridge the gap between prokaryotes and eukaryotes.</title>
        <authorList>
            <person name="Spang A."/>
            <person name="Saw J.H."/>
            <person name="Jorgensen S.L."/>
            <person name="Zaremba-Niedzwiedzka K."/>
            <person name="Martijn J."/>
            <person name="Lind A.E."/>
            <person name="van Eijk R."/>
            <person name="Schleper C."/>
            <person name="Guy L."/>
            <person name="Ettema T.J."/>
        </authorList>
    </citation>
    <scope>NUCLEOTIDE SEQUENCE</scope>
</reference>
<dbReference type="AlphaFoldDB" id="A0A0F9EDH3"/>
<protein>
    <recommendedName>
        <fullName evidence="5">Right handed beta helix domain-containing protein</fullName>
    </recommendedName>
</protein>
<comment type="caution">
    <text evidence="6">The sequence shown here is derived from an EMBL/GenBank/DDBJ whole genome shotgun (WGS) entry which is preliminary data.</text>
</comment>
<dbReference type="Pfam" id="PF13229">
    <property type="entry name" value="Beta_helix"/>
    <property type="match status" value="1"/>
</dbReference>
<dbReference type="InterPro" id="IPR022441">
    <property type="entry name" value="Para_beta_helix_rpt-2"/>
</dbReference>
<evidence type="ECO:0000256" key="2">
    <source>
        <dbReference type="ARBA" id="ARBA00022737"/>
    </source>
</evidence>
<dbReference type="InterPro" id="IPR051550">
    <property type="entry name" value="SCF-Subunits/Alg-Epimerases"/>
</dbReference>
<dbReference type="InterPro" id="IPR006626">
    <property type="entry name" value="PbH1"/>
</dbReference>
<dbReference type="NCBIfam" id="TIGR03804">
    <property type="entry name" value="para_beta_helix"/>
    <property type="match status" value="3"/>
</dbReference>
<evidence type="ECO:0000259" key="5">
    <source>
        <dbReference type="Pfam" id="PF13229"/>
    </source>
</evidence>
<keyword evidence="3" id="KW-0833">Ubl conjugation pathway</keyword>
<evidence type="ECO:0000256" key="1">
    <source>
        <dbReference type="ARBA" id="ARBA00004906"/>
    </source>
</evidence>
<evidence type="ECO:0000313" key="6">
    <source>
        <dbReference type="EMBL" id="KKL72138.1"/>
    </source>
</evidence>
<evidence type="ECO:0000256" key="4">
    <source>
        <dbReference type="SAM" id="Phobius"/>
    </source>
</evidence>
<dbReference type="SMART" id="SM00710">
    <property type="entry name" value="PbH1"/>
    <property type="match status" value="9"/>
</dbReference>
<dbReference type="PANTHER" id="PTHR22990">
    <property type="entry name" value="F-BOX ONLY PROTEIN"/>
    <property type="match status" value="1"/>
</dbReference>
<name>A0A0F9EDH3_9ZZZZ</name>
<proteinExistence type="predicted"/>
<keyword evidence="2" id="KW-0677">Repeat</keyword>
<accession>A0A0F9EDH3</accession>
<dbReference type="InterPro" id="IPR011050">
    <property type="entry name" value="Pectin_lyase_fold/virulence"/>
</dbReference>
<dbReference type="SUPFAM" id="SSF51126">
    <property type="entry name" value="Pectin lyase-like"/>
    <property type="match status" value="1"/>
</dbReference>